<feature type="transmembrane region" description="Helical" evidence="1">
    <location>
        <begin position="6"/>
        <end position="24"/>
    </location>
</feature>
<dbReference type="EMBL" id="JABWDY010006717">
    <property type="protein sequence ID" value="KAF5203482.1"/>
    <property type="molecule type" value="Genomic_DNA"/>
</dbReference>
<keyword evidence="3" id="KW-1185">Reference proteome</keyword>
<evidence type="ECO:0000313" key="2">
    <source>
        <dbReference type="EMBL" id="KAF5203482.1"/>
    </source>
</evidence>
<organism evidence="2 3">
    <name type="scientific">Thalictrum thalictroides</name>
    <name type="common">Rue-anemone</name>
    <name type="synonym">Anemone thalictroides</name>
    <dbReference type="NCBI Taxonomy" id="46969"/>
    <lineage>
        <taxon>Eukaryota</taxon>
        <taxon>Viridiplantae</taxon>
        <taxon>Streptophyta</taxon>
        <taxon>Embryophyta</taxon>
        <taxon>Tracheophyta</taxon>
        <taxon>Spermatophyta</taxon>
        <taxon>Magnoliopsida</taxon>
        <taxon>Ranunculales</taxon>
        <taxon>Ranunculaceae</taxon>
        <taxon>Thalictroideae</taxon>
        <taxon>Thalictrum</taxon>
    </lineage>
</organism>
<accession>A0A7J6X554</accession>
<sequence length="69" mass="7820">CVEFFGVEFGGLSLLFVIHLSLFLRLKRPKPIFYIELIDPSTFSLTVWCLWTAAPLRIQVLFVAVFGGS</sequence>
<evidence type="ECO:0000256" key="1">
    <source>
        <dbReference type="SAM" id="Phobius"/>
    </source>
</evidence>
<keyword evidence="1" id="KW-0472">Membrane</keyword>
<keyword evidence="1" id="KW-0812">Transmembrane</keyword>
<comment type="caution">
    <text evidence="2">The sequence shown here is derived from an EMBL/GenBank/DDBJ whole genome shotgun (WGS) entry which is preliminary data.</text>
</comment>
<evidence type="ECO:0000313" key="3">
    <source>
        <dbReference type="Proteomes" id="UP000554482"/>
    </source>
</evidence>
<name>A0A7J6X554_THATH</name>
<keyword evidence="1" id="KW-1133">Transmembrane helix</keyword>
<dbReference type="AlphaFoldDB" id="A0A7J6X554"/>
<protein>
    <submittedName>
        <fullName evidence="2">Uncharacterized protein</fullName>
    </submittedName>
</protein>
<feature type="non-terminal residue" evidence="2">
    <location>
        <position position="1"/>
    </location>
</feature>
<dbReference type="Proteomes" id="UP000554482">
    <property type="component" value="Unassembled WGS sequence"/>
</dbReference>
<proteinExistence type="predicted"/>
<reference evidence="2 3" key="1">
    <citation type="submission" date="2020-06" db="EMBL/GenBank/DDBJ databases">
        <title>Transcriptomic and genomic resources for Thalictrum thalictroides and T. hernandezii: Facilitating candidate gene discovery in an emerging model plant lineage.</title>
        <authorList>
            <person name="Arias T."/>
            <person name="Riano-Pachon D.M."/>
            <person name="Di Stilio V.S."/>
        </authorList>
    </citation>
    <scope>NUCLEOTIDE SEQUENCE [LARGE SCALE GENOMIC DNA]</scope>
    <source>
        <strain evidence="3">cv. WT478/WT964</strain>
        <tissue evidence="2">Leaves</tissue>
    </source>
</reference>
<gene>
    <name evidence="2" type="ORF">FRX31_006932</name>
</gene>